<proteinExistence type="predicted"/>
<feature type="compositionally biased region" description="Polar residues" evidence="1">
    <location>
        <begin position="1"/>
        <end position="18"/>
    </location>
</feature>
<sequence>MRLFQQQTVYNTVDNTEQAPPPPPPFLTDEKEEESLCLLRESTTHLREGSQRLPTPDRVAIMELSSSFKKRRLGKQQQILSEITQRCREQEVTDLSSKISNKVNLKKTDHEGHDSPPFHRTTRRKRSKGSLSTGDLRDLEALEGKVNFEKTYKFFPARKIMRQPSRLQLFQTAVTKSGGGGGPTTTATASGGGLTLGGGSNTYRETTTASTGMPTTRININFLKGTRSNDPEYRAQILERQNINGTIQLQHYIEPKLDAMAPLLLPDVHAMDGGYQDRIDSYFSSSRLSLNQRSRSFYDTSSVSGRSFKSLHTGSRPAGSRHQLKSMRSERGPHDIPREVDDGVDGGLRLATRGTAITAGSREMPMSDLKSSASALRPESQRV</sequence>
<feature type="region of interest" description="Disordered" evidence="1">
    <location>
        <begin position="299"/>
        <end position="383"/>
    </location>
</feature>
<organism evidence="2 3">
    <name type="scientific">Littorina saxatilis</name>
    <dbReference type="NCBI Taxonomy" id="31220"/>
    <lineage>
        <taxon>Eukaryota</taxon>
        <taxon>Metazoa</taxon>
        <taxon>Spiralia</taxon>
        <taxon>Lophotrochozoa</taxon>
        <taxon>Mollusca</taxon>
        <taxon>Gastropoda</taxon>
        <taxon>Caenogastropoda</taxon>
        <taxon>Littorinimorpha</taxon>
        <taxon>Littorinoidea</taxon>
        <taxon>Littorinidae</taxon>
        <taxon>Littorina</taxon>
    </lineage>
</organism>
<evidence type="ECO:0000256" key="1">
    <source>
        <dbReference type="SAM" id="MobiDB-lite"/>
    </source>
</evidence>
<accession>A0AAN9BQB5</accession>
<reference evidence="2 3" key="1">
    <citation type="submission" date="2024-02" db="EMBL/GenBank/DDBJ databases">
        <title>Chromosome-scale genome assembly of the rough periwinkle Littorina saxatilis.</title>
        <authorList>
            <person name="De Jode A."/>
            <person name="Faria R."/>
            <person name="Formenti G."/>
            <person name="Sims Y."/>
            <person name="Smith T.P."/>
            <person name="Tracey A."/>
            <person name="Wood J.M.D."/>
            <person name="Zagrodzka Z.B."/>
            <person name="Johannesson K."/>
            <person name="Butlin R.K."/>
            <person name="Leder E.H."/>
        </authorList>
    </citation>
    <scope>NUCLEOTIDE SEQUENCE [LARGE SCALE GENOMIC DNA]</scope>
    <source>
        <strain evidence="2">Snail1</strain>
        <tissue evidence="2">Muscle</tissue>
    </source>
</reference>
<evidence type="ECO:0000313" key="3">
    <source>
        <dbReference type="Proteomes" id="UP001374579"/>
    </source>
</evidence>
<dbReference type="EMBL" id="JBAMIC010000004">
    <property type="protein sequence ID" value="KAK7107695.1"/>
    <property type="molecule type" value="Genomic_DNA"/>
</dbReference>
<feature type="region of interest" description="Disordered" evidence="1">
    <location>
        <begin position="1"/>
        <end position="24"/>
    </location>
</feature>
<name>A0AAN9BQB5_9CAEN</name>
<feature type="region of interest" description="Disordered" evidence="1">
    <location>
        <begin position="174"/>
        <end position="200"/>
    </location>
</feature>
<feature type="compositionally biased region" description="Polar residues" evidence="1">
    <location>
        <begin position="299"/>
        <end position="313"/>
    </location>
</feature>
<feature type="compositionally biased region" description="Gly residues" evidence="1">
    <location>
        <begin position="190"/>
        <end position="200"/>
    </location>
</feature>
<evidence type="ECO:0000313" key="2">
    <source>
        <dbReference type="EMBL" id="KAK7107695.1"/>
    </source>
</evidence>
<dbReference type="Proteomes" id="UP001374579">
    <property type="component" value="Unassembled WGS sequence"/>
</dbReference>
<keyword evidence="3" id="KW-1185">Reference proteome</keyword>
<dbReference type="AlphaFoldDB" id="A0AAN9BQB5"/>
<comment type="caution">
    <text evidence="2">The sequence shown here is derived from an EMBL/GenBank/DDBJ whole genome shotgun (WGS) entry which is preliminary data.</text>
</comment>
<feature type="compositionally biased region" description="Basic and acidic residues" evidence="1">
    <location>
        <begin position="327"/>
        <end position="341"/>
    </location>
</feature>
<feature type="compositionally biased region" description="Polar residues" evidence="1">
    <location>
        <begin position="93"/>
        <end position="103"/>
    </location>
</feature>
<protein>
    <submittedName>
        <fullName evidence="2">Uncharacterized protein</fullName>
    </submittedName>
</protein>
<feature type="region of interest" description="Disordered" evidence="1">
    <location>
        <begin position="90"/>
        <end position="133"/>
    </location>
</feature>
<feature type="compositionally biased region" description="Basic and acidic residues" evidence="1">
    <location>
        <begin position="106"/>
        <end position="117"/>
    </location>
</feature>
<gene>
    <name evidence="2" type="ORF">V1264_015575</name>
</gene>